<dbReference type="GO" id="GO:0003735">
    <property type="term" value="F:structural constituent of ribosome"/>
    <property type="evidence" value="ECO:0007669"/>
    <property type="project" value="InterPro"/>
</dbReference>
<dbReference type="NCBIfam" id="TIGR01024">
    <property type="entry name" value="rplS_bact"/>
    <property type="match status" value="1"/>
</dbReference>
<dbReference type="InterPro" id="IPR038657">
    <property type="entry name" value="Ribosomal_bL19_sf"/>
</dbReference>
<dbReference type="PANTHER" id="PTHR15680:SF9">
    <property type="entry name" value="LARGE RIBOSOMAL SUBUNIT PROTEIN BL19M"/>
    <property type="match status" value="1"/>
</dbReference>
<dbReference type="SUPFAM" id="SSF50104">
    <property type="entry name" value="Translation proteins SH3-like domain"/>
    <property type="match status" value="1"/>
</dbReference>
<evidence type="ECO:0000256" key="5">
    <source>
        <dbReference type="ARBA" id="ARBA00035171"/>
    </source>
</evidence>
<dbReference type="InterPro" id="IPR008991">
    <property type="entry name" value="Translation_prot_SH3-like_sf"/>
</dbReference>
<evidence type="ECO:0000256" key="2">
    <source>
        <dbReference type="ARBA" id="ARBA00005781"/>
    </source>
</evidence>
<dbReference type="PIRSF" id="PIRSF002191">
    <property type="entry name" value="Ribosomal_L19"/>
    <property type="match status" value="1"/>
</dbReference>
<dbReference type="InterPro" id="IPR001857">
    <property type="entry name" value="Ribosomal_bL19"/>
</dbReference>
<keyword evidence="4 6" id="KW-0687">Ribonucleoprotein</keyword>
<accession>A0A2S8NU62</accession>
<evidence type="ECO:0000256" key="3">
    <source>
        <dbReference type="ARBA" id="ARBA00022980"/>
    </source>
</evidence>
<dbReference type="AlphaFoldDB" id="A0A2S8NU62"/>
<sequence>MNMKIQEIINTVNKDNLKTVPDFKTGDLIKVFLQIEEGNKKRIQTFEGLVIKRKGHKGSINENFTVRKIYSGIGVERTFPIHSPLYEKIEIIRRGMVRRSKLYYVRNLSTKAIKIKEKK</sequence>
<organism evidence="8 9">
    <name type="scientific">Candidatus Phytoplasma phoenicium</name>
    <dbReference type="NCBI Taxonomy" id="198422"/>
    <lineage>
        <taxon>Bacteria</taxon>
        <taxon>Bacillati</taxon>
        <taxon>Mycoplasmatota</taxon>
        <taxon>Mollicutes</taxon>
        <taxon>Acholeplasmatales</taxon>
        <taxon>Acholeplasmataceae</taxon>
        <taxon>Candidatus Phytoplasma</taxon>
        <taxon>16SrIX (Pigeon pea witches'-broom group)</taxon>
    </lineage>
</organism>
<dbReference type="Gene3D" id="2.30.30.790">
    <property type="match status" value="1"/>
</dbReference>
<dbReference type="Proteomes" id="UP000238672">
    <property type="component" value="Unassembled WGS sequence"/>
</dbReference>
<dbReference type="PRINTS" id="PR00061">
    <property type="entry name" value="RIBOSOMALL19"/>
</dbReference>
<dbReference type="HAMAP" id="MF_00402">
    <property type="entry name" value="Ribosomal_bL19"/>
    <property type="match status" value="1"/>
</dbReference>
<proteinExistence type="inferred from homology"/>
<dbReference type="GO" id="GO:0006412">
    <property type="term" value="P:translation"/>
    <property type="evidence" value="ECO:0007669"/>
    <property type="project" value="UniProtKB-UniRule"/>
</dbReference>
<dbReference type="Pfam" id="PF01245">
    <property type="entry name" value="Ribosomal_L19"/>
    <property type="match status" value="1"/>
</dbReference>
<comment type="function">
    <text evidence="1 6 7">This protein is located at the 30S-50S ribosomal subunit interface and may play a role in the structure and function of the aminoacyl-tRNA binding site.</text>
</comment>
<name>A0A2S8NU62_9MOLU</name>
<evidence type="ECO:0000313" key="8">
    <source>
        <dbReference type="EMBL" id="PQP79544.1"/>
    </source>
</evidence>
<evidence type="ECO:0000256" key="6">
    <source>
        <dbReference type="HAMAP-Rule" id="MF_00402"/>
    </source>
</evidence>
<evidence type="ECO:0000313" key="9">
    <source>
        <dbReference type="Proteomes" id="UP000238672"/>
    </source>
</evidence>
<dbReference type="PANTHER" id="PTHR15680">
    <property type="entry name" value="RIBOSOMAL PROTEIN L19"/>
    <property type="match status" value="1"/>
</dbReference>
<dbReference type="EMBL" id="PUUG01000046">
    <property type="protein sequence ID" value="PQP79544.1"/>
    <property type="molecule type" value="Genomic_DNA"/>
</dbReference>
<evidence type="ECO:0000256" key="1">
    <source>
        <dbReference type="ARBA" id="ARBA00002349"/>
    </source>
</evidence>
<gene>
    <name evidence="6" type="primary">rplS</name>
    <name evidence="8" type="ORF">C6B37_01610</name>
</gene>
<comment type="caution">
    <text evidence="8">The sequence shown here is derived from an EMBL/GenBank/DDBJ whole genome shotgun (WGS) entry which is preliminary data.</text>
</comment>
<protein>
    <recommendedName>
        <fullName evidence="5 6">Large ribosomal subunit protein bL19</fullName>
    </recommendedName>
</protein>
<evidence type="ECO:0000256" key="7">
    <source>
        <dbReference type="RuleBase" id="RU000559"/>
    </source>
</evidence>
<keyword evidence="3 6" id="KW-0689">Ribosomal protein</keyword>
<evidence type="ECO:0000256" key="4">
    <source>
        <dbReference type="ARBA" id="ARBA00023274"/>
    </source>
</evidence>
<comment type="similarity">
    <text evidence="2 6 7">Belongs to the bacterial ribosomal protein bL19 family.</text>
</comment>
<keyword evidence="9" id="KW-1185">Reference proteome</keyword>
<reference evidence="8 9" key="1">
    <citation type="submission" date="2018-02" db="EMBL/GenBank/DDBJ databases">
        <title>Metagenomics reveals mixed infection of spiroplasma and phytoplasma in chicory.</title>
        <authorList>
            <person name="Polano C."/>
            <person name="Moruzzi S."/>
            <person name="Ermacora P."/>
            <person name="Ferrini F."/>
            <person name="Martini M."/>
            <person name="Firrao G."/>
        </authorList>
    </citation>
    <scope>NUCLEOTIDE SEQUENCE [LARGE SCALE GENOMIC DNA]</scope>
    <source>
        <strain evidence="8 9">ChiP</strain>
    </source>
</reference>
<dbReference type="GO" id="GO:0022625">
    <property type="term" value="C:cytosolic large ribosomal subunit"/>
    <property type="evidence" value="ECO:0007669"/>
    <property type="project" value="TreeGrafter"/>
</dbReference>